<dbReference type="Pfam" id="PF03481">
    <property type="entry name" value="Sua5_C"/>
    <property type="match status" value="1"/>
</dbReference>
<dbReference type="Gene3D" id="3.40.50.11030">
    <property type="entry name" value="Threonylcarbamoyl-AMP synthase, C-terminal domain"/>
    <property type="match status" value="1"/>
</dbReference>
<dbReference type="EMBL" id="JAFMYW010000006">
    <property type="protein sequence ID" value="MBO0950942.1"/>
    <property type="molecule type" value="Genomic_DNA"/>
</dbReference>
<evidence type="ECO:0000256" key="9">
    <source>
        <dbReference type="ARBA" id="ARBA00022741"/>
    </source>
</evidence>
<keyword evidence="6 13" id="KW-0808">Transferase</keyword>
<dbReference type="EC" id="2.7.7.87" evidence="3 13"/>
<dbReference type="PROSITE" id="PS51163">
    <property type="entry name" value="YRDC"/>
    <property type="match status" value="1"/>
</dbReference>
<evidence type="ECO:0000256" key="5">
    <source>
        <dbReference type="ARBA" id="ARBA00022490"/>
    </source>
</evidence>
<organism evidence="15 16">
    <name type="scientific">Fibrella forsythiae</name>
    <dbReference type="NCBI Taxonomy" id="2817061"/>
    <lineage>
        <taxon>Bacteria</taxon>
        <taxon>Pseudomonadati</taxon>
        <taxon>Bacteroidota</taxon>
        <taxon>Cytophagia</taxon>
        <taxon>Cytophagales</taxon>
        <taxon>Spirosomataceae</taxon>
        <taxon>Fibrella</taxon>
    </lineage>
</organism>
<evidence type="ECO:0000256" key="13">
    <source>
        <dbReference type="PIRNR" id="PIRNR004930"/>
    </source>
</evidence>
<dbReference type="PANTHER" id="PTHR17490">
    <property type="entry name" value="SUA5"/>
    <property type="match status" value="1"/>
</dbReference>
<dbReference type="PANTHER" id="PTHR17490:SF16">
    <property type="entry name" value="THREONYLCARBAMOYL-AMP SYNTHASE"/>
    <property type="match status" value="1"/>
</dbReference>
<evidence type="ECO:0000256" key="1">
    <source>
        <dbReference type="ARBA" id="ARBA00004496"/>
    </source>
</evidence>
<dbReference type="InterPro" id="IPR010923">
    <property type="entry name" value="T(6)A37_SUA5"/>
</dbReference>
<protein>
    <recommendedName>
        <fullName evidence="4 13">Threonylcarbamoyl-AMP synthase</fullName>
        <shortName evidence="13">TC-AMP synthase</shortName>
        <ecNumber evidence="3 13">2.7.7.87</ecNumber>
    </recommendedName>
    <alternativeName>
        <fullName evidence="11 13">L-threonylcarbamoyladenylate synthase</fullName>
    </alternativeName>
</protein>
<evidence type="ECO:0000259" key="14">
    <source>
        <dbReference type="PROSITE" id="PS51163"/>
    </source>
</evidence>
<dbReference type="InterPro" id="IPR038385">
    <property type="entry name" value="Sua5/YwlC_C"/>
</dbReference>
<comment type="catalytic activity">
    <reaction evidence="12 13">
        <text>L-threonine + hydrogencarbonate + ATP = L-threonylcarbamoyladenylate + diphosphate + H2O</text>
        <dbReference type="Rhea" id="RHEA:36407"/>
        <dbReference type="ChEBI" id="CHEBI:15377"/>
        <dbReference type="ChEBI" id="CHEBI:17544"/>
        <dbReference type="ChEBI" id="CHEBI:30616"/>
        <dbReference type="ChEBI" id="CHEBI:33019"/>
        <dbReference type="ChEBI" id="CHEBI:57926"/>
        <dbReference type="ChEBI" id="CHEBI:73682"/>
        <dbReference type="EC" id="2.7.7.87"/>
    </reaction>
</comment>
<dbReference type="InterPro" id="IPR050156">
    <property type="entry name" value="TC-AMP_synthase_SUA5"/>
</dbReference>
<dbReference type="SUPFAM" id="SSF55821">
    <property type="entry name" value="YrdC/RibB"/>
    <property type="match status" value="1"/>
</dbReference>
<keyword evidence="7 13" id="KW-0819">tRNA processing</keyword>
<evidence type="ECO:0000256" key="6">
    <source>
        <dbReference type="ARBA" id="ARBA00022679"/>
    </source>
</evidence>
<dbReference type="Pfam" id="PF01300">
    <property type="entry name" value="Sua5_yciO_yrdC"/>
    <property type="match status" value="1"/>
</dbReference>
<evidence type="ECO:0000313" key="15">
    <source>
        <dbReference type="EMBL" id="MBO0950942.1"/>
    </source>
</evidence>
<evidence type="ECO:0000256" key="3">
    <source>
        <dbReference type="ARBA" id="ARBA00012584"/>
    </source>
</evidence>
<keyword evidence="8 13" id="KW-0548">Nucleotidyltransferase</keyword>
<comment type="caution">
    <text evidence="15">The sequence shown here is derived from an EMBL/GenBank/DDBJ whole genome shotgun (WGS) entry which is preliminary data.</text>
</comment>
<evidence type="ECO:0000256" key="11">
    <source>
        <dbReference type="ARBA" id="ARBA00029774"/>
    </source>
</evidence>
<dbReference type="InterPro" id="IPR005145">
    <property type="entry name" value="Sua5_C"/>
</dbReference>
<evidence type="ECO:0000256" key="7">
    <source>
        <dbReference type="ARBA" id="ARBA00022694"/>
    </source>
</evidence>
<keyword evidence="9 13" id="KW-0547">Nucleotide-binding</keyword>
<name>A0ABS3JPT9_9BACT</name>
<evidence type="ECO:0000256" key="4">
    <source>
        <dbReference type="ARBA" id="ARBA00015492"/>
    </source>
</evidence>
<gene>
    <name evidence="15" type="ORF">J2I46_20295</name>
</gene>
<keyword evidence="16" id="KW-1185">Reference proteome</keyword>
<comment type="subcellular location">
    <subcellularLocation>
        <location evidence="1 13">Cytoplasm</location>
    </subcellularLocation>
</comment>
<proteinExistence type="inferred from homology"/>
<dbReference type="RefSeq" id="WP_207330882.1">
    <property type="nucleotide sequence ID" value="NZ_JAFMYW010000006.1"/>
</dbReference>
<feature type="domain" description="YrdC-like" evidence="14">
    <location>
        <begin position="3"/>
        <end position="190"/>
    </location>
</feature>
<dbReference type="Gene3D" id="3.90.870.10">
    <property type="entry name" value="DHBP synthase"/>
    <property type="match status" value="1"/>
</dbReference>
<reference evidence="15 16" key="1">
    <citation type="submission" date="2021-03" db="EMBL/GenBank/DDBJ databases">
        <title>Fibrella sp. HMF5405 genome sequencing and assembly.</title>
        <authorList>
            <person name="Kang H."/>
            <person name="Kim H."/>
            <person name="Bae S."/>
            <person name="Joh K."/>
        </authorList>
    </citation>
    <scope>NUCLEOTIDE SEQUENCE [LARGE SCALE GENOMIC DNA]</scope>
    <source>
        <strain evidence="15 16">HMF5405</strain>
    </source>
</reference>
<dbReference type="InterPro" id="IPR006070">
    <property type="entry name" value="Sua5-like_dom"/>
</dbReference>
<accession>A0ABS3JPT9</accession>
<comment type="similarity">
    <text evidence="2 13">Belongs to the SUA5 family.</text>
</comment>
<sequence length="328" mass="35044">MIGTDLNAARYWLEAGNVVGIPTETVYGLAGNALNDEAVLTIFRVKNRPAFDPLIVHTDSLDKVRTLVRELPPVAEQLARTCWPGPLTLLLPKRDHVPDLTTSGLDTVAVRIPNHPLTLALLQSLNFPLAAPSANPFGYISPTMAQHVADQLGDHVPYILDGGPCQVGVESTIIGFDNDNQAIVYRLGGMAIEQLEAITGPLRVQTSTSNPQAQEAPQAPGMLTSHYAPRKPLTLLAEGQVPTPPGTLPARHFAESVGVLAFSGTLPGIPEANQLVLAPGGDVLEAARNLFAYLRRLDALPVTQLYAQLVPDEGLGRAVNDRLRRAAA</sequence>
<evidence type="ECO:0000256" key="10">
    <source>
        <dbReference type="ARBA" id="ARBA00022840"/>
    </source>
</evidence>
<evidence type="ECO:0000313" key="16">
    <source>
        <dbReference type="Proteomes" id="UP000664628"/>
    </source>
</evidence>
<dbReference type="Proteomes" id="UP000664628">
    <property type="component" value="Unassembled WGS sequence"/>
</dbReference>
<evidence type="ECO:0000256" key="8">
    <source>
        <dbReference type="ARBA" id="ARBA00022695"/>
    </source>
</evidence>
<comment type="function">
    <text evidence="13">Required for the formation of a threonylcarbamoyl group on adenosine at position 37 (t(6)A37) in tRNAs that read codons beginning with adenine.</text>
</comment>
<dbReference type="NCBIfam" id="TIGR00057">
    <property type="entry name" value="L-threonylcarbamoyladenylate synthase"/>
    <property type="match status" value="1"/>
</dbReference>
<dbReference type="InterPro" id="IPR017945">
    <property type="entry name" value="DHBP_synth_RibB-like_a/b_dom"/>
</dbReference>
<evidence type="ECO:0000256" key="2">
    <source>
        <dbReference type="ARBA" id="ARBA00007663"/>
    </source>
</evidence>
<evidence type="ECO:0000256" key="12">
    <source>
        <dbReference type="ARBA" id="ARBA00048366"/>
    </source>
</evidence>
<keyword evidence="5 13" id="KW-0963">Cytoplasm</keyword>
<dbReference type="PIRSF" id="PIRSF004930">
    <property type="entry name" value="Tln_factor_SUA5"/>
    <property type="match status" value="1"/>
</dbReference>
<keyword evidence="10 13" id="KW-0067">ATP-binding</keyword>